<evidence type="ECO:0000259" key="3">
    <source>
        <dbReference type="Pfam" id="PF20434"/>
    </source>
</evidence>
<accession>A0A7V8N077</accession>
<dbReference type="InterPro" id="IPR029058">
    <property type="entry name" value="AB_hydrolase_fold"/>
</dbReference>
<dbReference type="Pfam" id="PF20434">
    <property type="entry name" value="BD-FAE"/>
    <property type="match status" value="1"/>
</dbReference>
<name>A0A7V8N077_9LACT</name>
<dbReference type="SUPFAM" id="SSF53474">
    <property type="entry name" value="alpha/beta-Hydrolases"/>
    <property type="match status" value="1"/>
</dbReference>
<evidence type="ECO:0000313" key="5">
    <source>
        <dbReference type="Proteomes" id="UP000530186"/>
    </source>
</evidence>
<evidence type="ECO:0000256" key="1">
    <source>
        <dbReference type="ARBA" id="ARBA00010515"/>
    </source>
</evidence>
<dbReference type="Proteomes" id="UP000530186">
    <property type="component" value="Unassembled WGS sequence"/>
</dbReference>
<dbReference type="InterPro" id="IPR002168">
    <property type="entry name" value="Lipase_GDXG_HIS_AS"/>
</dbReference>
<dbReference type="PROSITE" id="PS01173">
    <property type="entry name" value="LIPASE_GDXG_HIS"/>
    <property type="match status" value="1"/>
</dbReference>
<dbReference type="Gene3D" id="3.40.50.1820">
    <property type="entry name" value="alpha/beta hydrolase"/>
    <property type="match status" value="1"/>
</dbReference>
<organism evidence="4 5">
    <name type="scientific">Pseudolactococcus laudensis</name>
    <dbReference type="NCBI Taxonomy" id="1494461"/>
    <lineage>
        <taxon>Bacteria</taxon>
        <taxon>Bacillati</taxon>
        <taxon>Bacillota</taxon>
        <taxon>Bacilli</taxon>
        <taxon>Lactobacillales</taxon>
        <taxon>Streptococcaceae</taxon>
        <taxon>Pseudolactococcus</taxon>
    </lineage>
</organism>
<dbReference type="PANTHER" id="PTHR48081">
    <property type="entry name" value="AB HYDROLASE SUPERFAMILY PROTEIN C4A8.06C"/>
    <property type="match status" value="1"/>
</dbReference>
<reference evidence="4 5" key="1">
    <citation type="submission" date="2020-07" db="EMBL/GenBank/DDBJ databases">
        <authorList>
            <person name="Hilgarth M."/>
            <person name="Werum V."/>
            <person name="Vogel R.F."/>
        </authorList>
    </citation>
    <scope>NUCLEOTIDE SEQUENCE [LARGE SCALE GENOMIC DNA]</scope>
    <source>
        <strain evidence="4 5">DSM 28961</strain>
    </source>
</reference>
<sequence length="334" mass="37496">MTKKLLKIALWLLSAIITLIAVIWIAFQVSPKPGAYIFAQMFNRPVEIGDKQAYKAAREQVDITQDITYTSKQAKNTYDLYTPKNADKPLPVLIWVHGGGFVGGDKSGMKEFATRIAADAHIAVVAMNYELAPHAHYPSQVMQVDELVKQLQQNNKAILNLDTLFFGGDSAGSQIALQYATIQTNASYAQEMTMPQTLPNAIKGVISYSGPVNLKQLSHEESPNHAMQLFIKTVAWSLLNDKHWQTNLKLDQGSLVNHVNQNFPPTYITDGNFYSFQDQGIALEKRLKSLSVPVTSLFFNNDKKQIPHEYQFNYATPEAKACYDQTLSFLKQYI</sequence>
<comment type="similarity">
    <text evidence="1">Belongs to the 'GDXG' lipolytic enzyme family.</text>
</comment>
<dbReference type="InterPro" id="IPR049492">
    <property type="entry name" value="BD-FAE-like_dom"/>
</dbReference>
<comment type="caution">
    <text evidence="4">The sequence shown here is derived from an EMBL/GenBank/DDBJ whole genome shotgun (WGS) entry which is preliminary data.</text>
</comment>
<proteinExistence type="inferred from homology"/>
<dbReference type="GO" id="GO:0016787">
    <property type="term" value="F:hydrolase activity"/>
    <property type="evidence" value="ECO:0007669"/>
    <property type="project" value="UniProtKB-KW"/>
</dbReference>
<protein>
    <submittedName>
        <fullName evidence="4">Alpha/beta hydrolase</fullName>
    </submittedName>
</protein>
<evidence type="ECO:0000256" key="2">
    <source>
        <dbReference type="ARBA" id="ARBA00022801"/>
    </source>
</evidence>
<evidence type="ECO:0000313" key="4">
    <source>
        <dbReference type="EMBL" id="MBA0016226.1"/>
    </source>
</evidence>
<dbReference type="RefSeq" id="WP_180746448.1">
    <property type="nucleotide sequence ID" value="NZ_CBCRWQ010000004.1"/>
</dbReference>
<dbReference type="GeneID" id="303194582"/>
<dbReference type="EMBL" id="JACBNY010000004">
    <property type="protein sequence ID" value="MBA0016226.1"/>
    <property type="molecule type" value="Genomic_DNA"/>
</dbReference>
<dbReference type="InterPro" id="IPR050300">
    <property type="entry name" value="GDXG_lipolytic_enzyme"/>
</dbReference>
<gene>
    <name evidence="4" type="ORF">HZR21_03530</name>
</gene>
<feature type="domain" description="BD-FAE-like" evidence="3">
    <location>
        <begin position="79"/>
        <end position="272"/>
    </location>
</feature>
<dbReference type="AlphaFoldDB" id="A0A7V8N077"/>
<keyword evidence="2 4" id="KW-0378">Hydrolase</keyword>
<keyword evidence="5" id="KW-1185">Reference proteome</keyword>